<feature type="transmembrane region" description="Helical" evidence="1">
    <location>
        <begin position="17"/>
        <end position="33"/>
    </location>
</feature>
<dbReference type="Pfam" id="PF06580">
    <property type="entry name" value="His_kinase"/>
    <property type="match status" value="1"/>
</dbReference>
<evidence type="ECO:0000256" key="1">
    <source>
        <dbReference type="SAM" id="Phobius"/>
    </source>
</evidence>
<protein>
    <submittedName>
        <fullName evidence="3">Histidine kinase</fullName>
    </submittedName>
</protein>
<keyword evidence="1" id="KW-0472">Membrane</keyword>
<keyword evidence="1" id="KW-0812">Transmembrane</keyword>
<feature type="transmembrane region" description="Helical" evidence="1">
    <location>
        <begin position="106"/>
        <end position="127"/>
    </location>
</feature>
<feature type="transmembrane region" description="Helical" evidence="1">
    <location>
        <begin position="79"/>
        <end position="99"/>
    </location>
</feature>
<comment type="caution">
    <text evidence="3">The sequence shown here is derived from an EMBL/GenBank/DDBJ whole genome shotgun (WGS) entry which is preliminary data.</text>
</comment>
<dbReference type="PANTHER" id="PTHR34220">
    <property type="entry name" value="SENSOR HISTIDINE KINASE YPDA"/>
    <property type="match status" value="1"/>
</dbReference>
<dbReference type="InterPro" id="IPR036890">
    <property type="entry name" value="HATPase_C_sf"/>
</dbReference>
<feature type="transmembrane region" description="Helical" evidence="1">
    <location>
        <begin position="275"/>
        <end position="294"/>
    </location>
</feature>
<feature type="transmembrane region" description="Helical" evidence="1">
    <location>
        <begin position="187"/>
        <end position="212"/>
    </location>
</feature>
<dbReference type="RefSeq" id="WP_330107098.1">
    <property type="nucleotide sequence ID" value="NZ_JAZDQT010000001.1"/>
</dbReference>
<evidence type="ECO:0000259" key="2">
    <source>
        <dbReference type="Pfam" id="PF06580"/>
    </source>
</evidence>
<reference evidence="3 4" key="1">
    <citation type="submission" date="2024-01" db="EMBL/GenBank/DDBJ databases">
        <title>Pedobacter sp. nov., isolated from fresh soil.</title>
        <authorList>
            <person name="Le N.T.T."/>
        </authorList>
    </citation>
    <scope>NUCLEOTIDE SEQUENCE [LARGE SCALE GENOMIC DNA]</scope>
    <source>
        <strain evidence="3 4">KR3-3</strain>
    </source>
</reference>
<evidence type="ECO:0000313" key="3">
    <source>
        <dbReference type="EMBL" id="MEE1944738.1"/>
    </source>
</evidence>
<evidence type="ECO:0000313" key="4">
    <source>
        <dbReference type="Proteomes" id="UP001336835"/>
    </source>
</evidence>
<dbReference type="Gene3D" id="3.30.565.10">
    <property type="entry name" value="Histidine kinase-like ATPase, C-terminal domain"/>
    <property type="match status" value="1"/>
</dbReference>
<keyword evidence="1" id="KW-1133">Transmembrane helix</keyword>
<accession>A0ABU7I5M3</accession>
<keyword evidence="3" id="KW-0808">Transferase</keyword>
<keyword evidence="3" id="KW-0418">Kinase</keyword>
<feature type="transmembrane region" description="Helical" evidence="1">
    <location>
        <begin position="232"/>
        <end position="254"/>
    </location>
</feature>
<dbReference type="InterPro" id="IPR010559">
    <property type="entry name" value="Sig_transdc_His_kin_internal"/>
</dbReference>
<dbReference type="InterPro" id="IPR050640">
    <property type="entry name" value="Bact_2-comp_sensor_kinase"/>
</dbReference>
<name>A0ABU7I5M3_9SPHI</name>
<feature type="transmembrane region" description="Helical" evidence="1">
    <location>
        <begin position="147"/>
        <end position="166"/>
    </location>
</feature>
<gene>
    <name evidence="3" type="ORF">VRU48_06450</name>
</gene>
<sequence>MDRLTARFNVIFKRHEFFIFIGLWFWIAILFSLDKGTSNWGSYFNYLLLTFPVLAPCLIFSWLKPQLWTNTTPKKYLRYWLLCFLVCVPAMAALFACLFPRQYTGLYTLTAGATLALALLLSINSYYQNSIRHVKWIKKIGLENAVFISIVLFALTISIMAVSSMGNPRYDQKNNLLVGLEFSFFKVLRHFGTFISFFAQFLIMYLSGYLFFFINNRYLVAKVLKQQGLTSYILSLLTTVVILYPIIAQLLLFLPINKIFGRDIFSPNPFDLENAFSVIGIMILSLPIVLSLQWGKQNNQIISLEKEKSQAELDLLKQQLNPHFFFNTLNNLYALSLQKSDKTPESILQLAELMRYTIYKGQEKQVSLADELKYMEDYIQLQQIRLKKPLDLKFEVEISDDKQTIAPLMLIILIENAFKHGIEPAEEASFLRLKLSCQQKKLYFCCENSFEDNGPEKTSGIGLQNLVKRLELLYPDQHRLAISQDNFIFKAELFLHLS</sequence>
<dbReference type="PANTHER" id="PTHR34220:SF7">
    <property type="entry name" value="SENSOR HISTIDINE KINASE YPDA"/>
    <property type="match status" value="1"/>
</dbReference>
<feature type="domain" description="Signal transduction histidine kinase internal region" evidence="2">
    <location>
        <begin position="311"/>
        <end position="388"/>
    </location>
</feature>
<proteinExistence type="predicted"/>
<dbReference type="Proteomes" id="UP001336835">
    <property type="component" value="Unassembled WGS sequence"/>
</dbReference>
<organism evidence="3 4">
    <name type="scientific">Pedobacter albus</name>
    <dbReference type="NCBI Taxonomy" id="3113905"/>
    <lineage>
        <taxon>Bacteria</taxon>
        <taxon>Pseudomonadati</taxon>
        <taxon>Bacteroidota</taxon>
        <taxon>Sphingobacteriia</taxon>
        <taxon>Sphingobacteriales</taxon>
        <taxon>Sphingobacteriaceae</taxon>
        <taxon>Pedobacter</taxon>
    </lineage>
</organism>
<dbReference type="GO" id="GO:0016301">
    <property type="term" value="F:kinase activity"/>
    <property type="evidence" value="ECO:0007669"/>
    <property type="project" value="UniProtKB-KW"/>
</dbReference>
<keyword evidence="4" id="KW-1185">Reference proteome</keyword>
<feature type="transmembrane region" description="Helical" evidence="1">
    <location>
        <begin position="45"/>
        <end position="63"/>
    </location>
</feature>
<dbReference type="EMBL" id="JAZDQT010000001">
    <property type="protein sequence ID" value="MEE1944738.1"/>
    <property type="molecule type" value="Genomic_DNA"/>
</dbReference>